<dbReference type="EMBL" id="CAJFCJ010000013">
    <property type="protein sequence ID" value="CAD5120798.1"/>
    <property type="molecule type" value="Genomic_DNA"/>
</dbReference>
<name>A0A7I8VWR6_9ANNE</name>
<organism evidence="2 3">
    <name type="scientific">Dimorphilus gyrociliatus</name>
    <dbReference type="NCBI Taxonomy" id="2664684"/>
    <lineage>
        <taxon>Eukaryota</taxon>
        <taxon>Metazoa</taxon>
        <taxon>Spiralia</taxon>
        <taxon>Lophotrochozoa</taxon>
        <taxon>Annelida</taxon>
        <taxon>Polychaeta</taxon>
        <taxon>Polychaeta incertae sedis</taxon>
        <taxon>Dinophilidae</taxon>
        <taxon>Dimorphilus</taxon>
    </lineage>
</organism>
<dbReference type="OrthoDB" id="336088at2759"/>
<evidence type="ECO:0000313" key="3">
    <source>
        <dbReference type="Proteomes" id="UP000549394"/>
    </source>
</evidence>
<feature type="compositionally biased region" description="Basic and acidic residues" evidence="1">
    <location>
        <begin position="324"/>
        <end position="333"/>
    </location>
</feature>
<dbReference type="AlphaFoldDB" id="A0A7I8VWR6"/>
<feature type="compositionally biased region" description="Polar residues" evidence="1">
    <location>
        <begin position="285"/>
        <end position="296"/>
    </location>
</feature>
<evidence type="ECO:0000256" key="1">
    <source>
        <dbReference type="SAM" id="MobiDB-lite"/>
    </source>
</evidence>
<gene>
    <name evidence="2" type="ORF">DGYR_LOCUS8833</name>
</gene>
<feature type="region of interest" description="Disordered" evidence="1">
    <location>
        <begin position="82"/>
        <end position="211"/>
    </location>
</feature>
<evidence type="ECO:0000313" key="2">
    <source>
        <dbReference type="EMBL" id="CAD5120798.1"/>
    </source>
</evidence>
<feature type="compositionally biased region" description="Basic residues" evidence="1">
    <location>
        <begin position="253"/>
        <end position="262"/>
    </location>
</feature>
<feature type="compositionally biased region" description="Polar residues" evidence="1">
    <location>
        <begin position="105"/>
        <end position="124"/>
    </location>
</feature>
<feature type="region of interest" description="Disordered" evidence="1">
    <location>
        <begin position="251"/>
        <end position="335"/>
    </location>
</feature>
<reference evidence="2 3" key="1">
    <citation type="submission" date="2020-08" db="EMBL/GenBank/DDBJ databases">
        <authorList>
            <person name="Hejnol A."/>
        </authorList>
    </citation>
    <scope>NUCLEOTIDE SEQUENCE [LARGE SCALE GENOMIC DNA]</scope>
</reference>
<feature type="compositionally biased region" description="Basic and acidic residues" evidence="1">
    <location>
        <begin position="297"/>
        <end position="314"/>
    </location>
</feature>
<feature type="compositionally biased region" description="Polar residues" evidence="1">
    <location>
        <begin position="263"/>
        <end position="274"/>
    </location>
</feature>
<keyword evidence="3" id="KW-1185">Reference proteome</keyword>
<proteinExistence type="predicted"/>
<dbReference type="Proteomes" id="UP000549394">
    <property type="component" value="Unassembled WGS sequence"/>
</dbReference>
<accession>A0A7I8VWR6</accession>
<sequence>MDNSPDSETDAQPKRMISSNELDSIQKDLKAAIQNHAALGIKAKQFPDDKSIRVELDGLAEKIMVLNDKQKEVVNKIRQLSNATKQNKQEAPAILSKVSIMSRRPNVSRSPSILSPAKSPNRNLPSPKVQIASNFPAQHKPRKSELKPRCHSPPIKVPSFQPSTPPSPATPPINRSPSITPSKKAKMYNAPKVRSVEKRTSPPPDNTMEHEEPVYPFSNGWLSSEKNPEKSAELQFMWSLKLVPIAQAEEMRKRRSERKRRSTANPQFSYSNSAGGDLSDRRPKSSSFYHTLSSRMRSLEDEKSSLTDSIEKSRTNVRNMKTNSENKKKKADELVSINKSNQVKLKKLEQYLLAIQQLVPSPSPPSE</sequence>
<protein>
    <submittedName>
        <fullName evidence="2">DgyrCDS9357</fullName>
    </submittedName>
</protein>
<comment type="caution">
    <text evidence="2">The sequence shown here is derived from an EMBL/GenBank/DDBJ whole genome shotgun (WGS) entry which is preliminary data.</text>
</comment>